<organism evidence="2 3">
    <name type="scientific">Sorangium cellulosum</name>
    <name type="common">Polyangium cellulosum</name>
    <dbReference type="NCBI Taxonomy" id="56"/>
    <lineage>
        <taxon>Bacteria</taxon>
        <taxon>Pseudomonadati</taxon>
        <taxon>Myxococcota</taxon>
        <taxon>Polyangia</taxon>
        <taxon>Polyangiales</taxon>
        <taxon>Polyangiaceae</taxon>
        <taxon>Sorangium</taxon>
    </lineage>
</organism>
<name>A0A4P2PU21_SORCE</name>
<feature type="region of interest" description="Disordered" evidence="1">
    <location>
        <begin position="1"/>
        <end position="50"/>
    </location>
</feature>
<feature type="compositionally biased region" description="Basic and acidic residues" evidence="1">
    <location>
        <begin position="1"/>
        <end position="12"/>
    </location>
</feature>
<protein>
    <submittedName>
        <fullName evidence="2">Uncharacterized protein</fullName>
    </submittedName>
</protein>
<evidence type="ECO:0000313" key="3">
    <source>
        <dbReference type="Proteomes" id="UP000295781"/>
    </source>
</evidence>
<gene>
    <name evidence="2" type="ORF">SOCEGT47_006310</name>
</gene>
<dbReference type="AlphaFoldDB" id="A0A4P2PU21"/>
<dbReference type="SUPFAM" id="SSF51735">
    <property type="entry name" value="NAD(P)-binding Rossmann-fold domains"/>
    <property type="match status" value="1"/>
</dbReference>
<evidence type="ECO:0000256" key="1">
    <source>
        <dbReference type="SAM" id="MobiDB-lite"/>
    </source>
</evidence>
<feature type="region of interest" description="Disordered" evidence="1">
    <location>
        <begin position="144"/>
        <end position="180"/>
    </location>
</feature>
<evidence type="ECO:0000313" key="2">
    <source>
        <dbReference type="EMBL" id="AUX20167.1"/>
    </source>
</evidence>
<proteinExistence type="predicted"/>
<feature type="compositionally biased region" description="Basic residues" evidence="1">
    <location>
        <begin position="159"/>
        <end position="180"/>
    </location>
</feature>
<sequence length="180" mass="20023">MPPAPKDNDIHRQPIHASMRLPSPRSPRYLKLKDRRERGAERARPEGTRRSARVALAFGMRVTAYRQNLTGERAAEHGATPLPRDGRLVGADVVSIHLVLSERPSLQMDGNVPTRWQGATRPPSGLLRCRRTRRRGAAVWPRSADVRSVAGAPPEGLRRATHNGLRRAHSRRHATRGTGT</sequence>
<feature type="compositionally biased region" description="Basic and acidic residues" evidence="1">
    <location>
        <begin position="31"/>
        <end position="49"/>
    </location>
</feature>
<reference evidence="2 3" key="1">
    <citation type="submission" date="2015-09" db="EMBL/GenBank/DDBJ databases">
        <title>Sorangium comparison.</title>
        <authorList>
            <person name="Zaburannyi N."/>
            <person name="Bunk B."/>
            <person name="Overmann J."/>
            <person name="Mueller R."/>
        </authorList>
    </citation>
    <scope>NUCLEOTIDE SEQUENCE [LARGE SCALE GENOMIC DNA]</scope>
    <source>
        <strain evidence="2 3">So ceGT47</strain>
    </source>
</reference>
<dbReference type="Gene3D" id="3.40.50.720">
    <property type="entry name" value="NAD(P)-binding Rossmann-like Domain"/>
    <property type="match status" value="1"/>
</dbReference>
<dbReference type="Proteomes" id="UP000295781">
    <property type="component" value="Chromosome"/>
</dbReference>
<dbReference type="InterPro" id="IPR036291">
    <property type="entry name" value="NAD(P)-bd_dom_sf"/>
</dbReference>
<accession>A0A4P2PU21</accession>
<dbReference type="EMBL" id="CP012670">
    <property type="protein sequence ID" value="AUX20167.1"/>
    <property type="molecule type" value="Genomic_DNA"/>
</dbReference>